<keyword evidence="1" id="KW-0472">Membrane</keyword>
<protein>
    <submittedName>
        <fullName evidence="2">Uncharacterized protein</fullName>
    </submittedName>
</protein>
<sequence>MSFSDLWSGVKSAVDSAESWIAGQSFWVQVPIVLGVLIPLLFLVAGLVDRLVEKILWPHTRREARLAATHPSLRRAAEVPVTGTPEEQVGRSA</sequence>
<evidence type="ECO:0000313" key="2">
    <source>
        <dbReference type="EMBL" id="MTD13169.1"/>
    </source>
</evidence>
<dbReference type="EMBL" id="WLYK01000001">
    <property type="protein sequence ID" value="MTD13169.1"/>
    <property type="molecule type" value="Genomic_DNA"/>
</dbReference>
<keyword evidence="3" id="KW-1185">Reference proteome</keyword>
<gene>
    <name evidence="2" type="ORF">GIS00_04310</name>
</gene>
<comment type="caution">
    <text evidence="2">The sequence shown here is derived from an EMBL/GenBank/DDBJ whole genome shotgun (WGS) entry which is preliminary data.</text>
</comment>
<dbReference type="Proteomes" id="UP000460221">
    <property type="component" value="Unassembled WGS sequence"/>
</dbReference>
<keyword evidence="1" id="KW-1133">Transmembrane helix</keyword>
<accession>A0A7K1FIA1</accession>
<feature type="transmembrane region" description="Helical" evidence="1">
    <location>
        <begin position="26"/>
        <end position="48"/>
    </location>
</feature>
<reference evidence="2 3" key="1">
    <citation type="submission" date="2019-11" db="EMBL/GenBank/DDBJ databases">
        <authorList>
            <person name="Jiang L.-Q."/>
        </authorList>
    </citation>
    <scope>NUCLEOTIDE SEQUENCE [LARGE SCALE GENOMIC DNA]</scope>
    <source>
        <strain evidence="2 3">YIM 132087</strain>
    </source>
</reference>
<dbReference type="RefSeq" id="WP_154767081.1">
    <property type="nucleotide sequence ID" value="NZ_WLYK01000001.1"/>
</dbReference>
<dbReference type="AlphaFoldDB" id="A0A7K1FIA1"/>
<evidence type="ECO:0000256" key="1">
    <source>
        <dbReference type="SAM" id="Phobius"/>
    </source>
</evidence>
<keyword evidence="1" id="KW-0812">Transmembrane</keyword>
<name>A0A7K1FIA1_9ACTN</name>
<proteinExistence type="predicted"/>
<organism evidence="2 3">
    <name type="scientific">Nakamurella alba</name>
    <dbReference type="NCBI Taxonomy" id="2665158"/>
    <lineage>
        <taxon>Bacteria</taxon>
        <taxon>Bacillati</taxon>
        <taxon>Actinomycetota</taxon>
        <taxon>Actinomycetes</taxon>
        <taxon>Nakamurellales</taxon>
        <taxon>Nakamurellaceae</taxon>
        <taxon>Nakamurella</taxon>
    </lineage>
</organism>
<evidence type="ECO:0000313" key="3">
    <source>
        <dbReference type="Proteomes" id="UP000460221"/>
    </source>
</evidence>